<evidence type="ECO:0000256" key="4">
    <source>
        <dbReference type="ARBA" id="ARBA00022729"/>
    </source>
</evidence>
<evidence type="ECO:0000313" key="7">
    <source>
        <dbReference type="EMBL" id="CAI5770078.1"/>
    </source>
</evidence>
<dbReference type="EMBL" id="OX395128">
    <property type="protein sequence ID" value="CAI5770078.1"/>
    <property type="molecule type" value="Genomic_DNA"/>
</dbReference>
<dbReference type="Proteomes" id="UP001178461">
    <property type="component" value="Chromosome 3"/>
</dbReference>
<accession>A0AA35P2N4</accession>
<name>A0AA35P2N4_9SAUR</name>
<comment type="similarity">
    <text evidence="2">Belongs to the LEG1 family.</text>
</comment>
<proteinExistence type="inferred from homology"/>
<evidence type="ECO:0000256" key="3">
    <source>
        <dbReference type="ARBA" id="ARBA00022525"/>
    </source>
</evidence>
<keyword evidence="5" id="KW-0325">Glycoprotein</keyword>
<feature type="chain" id="PRO_5041263132" evidence="6">
    <location>
        <begin position="30"/>
        <end position="376"/>
    </location>
</feature>
<evidence type="ECO:0000313" key="8">
    <source>
        <dbReference type="Proteomes" id="UP001178461"/>
    </source>
</evidence>
<keyword evidence="8" id="KW-1185">Reference proteome</keyword>
<comment type="subcellular location">
    <subcellularLocation>
        <location evidence="1">Secreted</location>
    </subcellularLocation>
</comment>
<dbReference type="AlphaFoldDB" id="A0AA35P2N4"/>
<dbReference type="InterPro" id="IPR008499">
    <property type="entry name" value="Leg1"/>
</dbReference>
<dbReference type="GO" id="GO:0005615">
    <property type="term" value="C:extracellular space"/>
    <property type="evidence" value="ECO:0007669"/>
    <property type="project" value="TreeGrafter"/>
</dbReference>
<dbReference type="PANTHER" id="PTHR18820">
    <property type="entry name" value="LEG1"/>
    <property type="match status" value="1"/>
</dbReference>
<keyword evidence="3" id="KW-0964">Secreted</keyword>
<evidence type="ECO:0000256" key="5">
    <source>
        <dbReference type="ARBA" id="ARBA00023180"/>
    </source>
</evidence>
<keyword evidence="4 6" id="KW-0732">Signal</keyword>
<dbReference type="Pfam" id="PF05612">
    <property type="entry name" value="Leg1"/>
    <property type="match status" value="2"/>
</dbReference>
<feature type="signal peptide" evidence="6">
    <location>
        <begin position="1"/>
        <end position="29"/>
    </location>
</feature>
<sequence length="376" mass="42284">MVLSSMGCLFLRRFFRHLFIFLFATSSLSLEFTEKLAEEPESYSDAVPPLWHSAPGNLDEYPVNGNNILINPWSYPQRLGLYKILLKATSNFFTPPGPNDADNNVPGRLPQQHGLQYISNKNILWGLALQHGWQYSTGRLEDPTNITRCGKKDGNNLYISERSWWACMNYYLAIVPFLGALESGIFGDLADKVEILPPDDQRADFCHSVAECNAQAPKAMAGWRDFFKYLSSTALSSEAPEAQEAALNYMWNAHVHSLAYGRRKFKNRLPYLSGPESNFGEDWAATVDFIAATHFHTDQETTNRLQTGLPPRMLLEGEKAPFIADFTPEQNKVLFLLGALSRVNEKTGNLLLLIWKAAMATEGGREIGRKLIESVI</sequence>
<organism evidence="7 8">
    <name type="scientific">Podarcis lilfordi</name>
    <name type="common">Lilford's wall lizard</name>
    <dbReference type="NCBI Taxonomy" id="74358"/>
    <lineage>
        <taxon>Eukaryota</taxon>
        <taxon>Metazoa</taxon>
        <taxon>Chordata</taxon>
        <taxon>Craniata</taxon>
        <taxon>Vertebrata</taxon>
        <taxon>Euteleostomi</taxon>
        <taxon>Lepidosauria</taxon>
        <taxon>Squamata</taxon>
        <taxon>Bifurcata</taxon>
        <taxon>Unidentata</taxon>
        <taxon>Episquamata</taxon>
        <taxon>Laterata</taxon>
        <taxon>Lacertibaenia</taxon>
        <taxon>Lacertidae</taxon>
        <taxon>Podarcis</taxon>
    </lineage>
</organism>
<evidence type="ECO:0000256" key="6">
    <source>
        <dbReference type="SAM" id="SignalP"/>
    </source>
</evidence>
<protein>
    <submittedName>
        <fullName evidence="7">Chromosome 6 open reading frame 58</fullName>
    </submittedName>
</protein>
<dbReference type="PANTHER" id="PTHR18820:SF1">
    <property type="entry name" value="PROTEIN LEG1 HOMOLOG"/>
    <property type="match status" value="1"/>
</dbReference>
<gene>
    <name evidence="7" type="ORF">PODLI_1B023525</name>
</gene>
<evidence type="ECO:0000256" key="2">
    <source>
        <dbReference type="ARBA" id="ARBA00009122"/>
    </source>
</evidence>
<evidence type="ECO:0000256" key="1">
    <source>
        <dbReference type="ARBA" id="ARBA00004613"/>
    </source>
</evidence>
<reference evidence="7" key="1">
    <citation type="submission" date="2022-12" db="EMBL/GenBank/DDBJ databases">
        <authorList>
            <person name="Alioto T."/>
            <person name="Alioto T."/>
            <person name="Gomez Garrido J."/>
        </authorList>
    </citation>
    <scope>NUCLEOTIDE SEQUENCE</scope>
</reference>